<dbReference type="eggNOG" id="COG0381">
    <property type="taxonomic scope" value="Bacteria"/>
</dbReference>
<dbReference type="InterPro" id="IPR003331">
    <property type="entry name" value="UDP_GlcNAc_Epimerase_2_dom"/>
</dbReference>
<dbReference type="NCBIfam" id="TIGR00236">
    <property type="entry name" value="wecB"/>
    <property type="match status" value="1"/>
</dbReference>
<evidence type="ECO:0000256" key="1">
    <source>
        <dbReference type="RuleBase" id="RU003513"/>
    </source>
</evidence>
<dbReference type="PANTHER" id="PTHR43174:SF1">
    <property type="entry name" value="UDP-N-ACETYLGLUCOSAMINE 2-EPIMERASE"/>
    <property type="match status" value="1"/>
</dbReference>
<dbReference type="SUPFAM" id="SSF53756">
    <property type="entry name" value="UDP-Glycosyltransferase/glycogen phosphorylase"/>
    <property type="match status" value="1"/>
</dbReference>
<dbReference type="InterPro" id="IPR029767">
    <property type="entry name" value="WecB-like"/>
</dbReference>
<dbReference type="Gene3D" id="3.40.50.2000">
    <property type="entry name" value="Glycogen Phosphorylase B"/>
    <property type="match status" value="2"/>
</dbReference>
<dbReference type="EMBL" id="AWTR02000062">
    <property type="protein sequence ID" value="ETZ07158.1"/>
    <property type="molecule type" value="Genomic_DNA"/>
</dbReference>
<evidence type="ECO:0000313" key="4">
    <source>
        <dbReference type="Proteomes" id="UP000019112"/>
    </source>
</evidence>
<evidence type="ECO:0000259" key="2">
    <source>
        <dbReference type="Pfam" id="PF02350"/>
    </source>
</evidence>
<keyword evidence="1" id="KW-0413">Isomerase</keyword>
<sequence>MTLCIHTILGARPQFIKAGAFSRTLKKHPNIKETIIHTGQHFDANMSDIFFKELDIPKPQYSMNINSGSHGQMTGRMLEGIEAILQVDKPDAVLVYGDTNSTLAGALAAAKLHIPVIHIEAGLRSFNRKMPEEINRVLTDHVSDYLFCPTQTAVDNLKNEGIKNGVYHVGDIMYDATLYAMDYIKTNFSAPQKLMGLPSDFAFMTMHRAESTESMQDFQSMMDYALCFAKEQDLKIIFPVHPRTKALLQKTQLDDTFISLEPLSYFETQYYLSKARFVLTDSGGLQKEAYFHRVPCITLRQETEWVETIECGWNRLWTVENYKPCKDITDYGDGNCAGEIINLLLEEFL</sequence>
<reference evidence="3 4" key="1">
    <citation type="journal article" date="2014" name="FEMS Microbiol. Lett.">
        <title>Draft genome sequences of three Holospora species (Holospora obtusa, Holospora undulata, and Holospora elegans), endonuclear symbiotic bacteria of the ciliate Paramecium caudatum.</title>
        <authorList>
            <person name="Dohra H."/>
            <person name="Tanaka K."/>
            <person name="Suzuki T."/>
            <person name="Fujishima M."/>
            <person name="Suzuki H."/>
        </authorList>
    </citation>
    <scope>NUCLEOTIDE SEQUENCE [LARGE SCALE GENOMIC DNA]</scope>
    <source>
        <strain evidence="3 4">F1</strain>
    </source>
</reference>
<comment type="caution">
    <text evidence="3">The sequence shown here is derived from an EMBL/GenBank/DDBJ whole genome shotgun (WGS) entry which is preliminary data.</text>
</comment>
<dbReference type="PANTHER" id="PTHR43174">
    <property type="entry name" value="UDP-N-ACETYLGLUCOSAMINE 2-EPIMERASE"/>
    <property type="match status" value="1"/>
</dbReference>
<name>W6TDK9_HOLOB</name>
<dbReference type="Pfam" id="PF02350">
    <property type="entry name" value="Epimerase_2"/>
    <property type="match status" value="1"/>
</dbReference>
<protein>
    <recommendedName>
        <fullName evidence="2">UDP-N-acetylglucosamine 2-epimerase domain-containing protein</fullName>
    </recommendedName>
</protein>
<dbReference type="GO" id="GO:0016853">
    <property type="term" value="F:isomerase activity"/>
    <property type="evidence" value="ECO:0007669"/>
    <property type="project" value="UniProtKB-KW"/>
</dbReference>
<dbReference type="AlphaFoldDB" id="W6TDK9"/>
<dbReference type="Proteomes" id="UP000019112">
    <property type="component" value="Unassembled WGS sequence"/>
</dbReference>
<organism evidence="3 4">
    <name type="scientific">Holospora obtusa F1</name>
    <dbReference type="NCBI Taxonomy" id="1399147"/>
    <lineage>
        <taxon>Bacteria</taxon>
        <taxon>Pseudomonadati</taxon>
        <taxon>Pseudomonadota</taxon>
        <taxon>Alphaproteobacteria</taxon>
        <taxon>Holosporales</taxon>
        <taxon>Holosporaceae</taxon>
        <taxon>Holospora</taxon>
    </lineage>
</organism>
<dbReference type="CDD" id="cd03786">
    <property type="entry name" value="GTB_UDP-GlcNAc_2-Epimerase"/>
    <property type="match status" value="1"/>
</dbReference>
<proteinExistence type="inferred from homology"/>
<keyword evidence="4" id="KW-1185">Reference proteome</keyword>
<dbReference type="STRING" id="1399147.P618_200701"/>
<accession>W6TDK9</accession>
<comment type="similarity">
    <text evidence="1">Belongs to the UDP-N-acetylglucosamine 2-epimerase family.</text>
</comment>
<dbReference type="RefSeq" id="WP_021827598.1">
    <property type="nucleotide sequence ID" value="NZ_AWTR02000062.1"/>
</dbReference>
<feature type="domain" description="UDP-N-acetylglucosamine 2-epimerase" evidence="2">
    <location>
        <begin position="24"/>
        <end position="318"/>
    </location>
</feature>
<dbReference type="OrthoDB" id="9803238at2"/>
<evidence type="ECO:0000313" key="3">
    <source>
        <dbReference type="EMBL" id="ETZ07158.1"/>
    </source>
</evidence>
<gene>
    <name evidence="3" type="ORF">P618_200701</name>
</gene>